<evidence type="ECO:0000256" key="2">
    <source>
        <dbReference type="ARBA" id="ARBA00006575"/>
    </source>
</evidence>
<evidence type="ECO:0000256" key="4">
    <source>
        <dbReference type="ARBA" id="ARBA00019744"/>
    </source>
</evidence>
<keyword evidence="5" id="KW-0378">Hydrolase</keyword>
<dbReference type="Proteomes" id="UP000799441">
    <property type="component" value="Unassembled WGS sequence"/>
</dbReference>
<dbReference type="GO" id="GO:0140291">
    <property type="term" value="P:peptidyl-glutamate ADP-deribosylation"/>
    <property type="evidence" value="ECO:0007669"/>
    <property type="project" value="TreeGrafter"/>
</dbReference>
<dbReference type="Gene3D" id="3.40.220.10">
    <property type="entry name" value="Leucine Aminopeptidase, subunit E, domain 1"/>
    <property type="match status" value="1"/>
</dbReference>
<dbReference type="PROSITE" id="PS51154">
    <property type="entry name" value="MACRO"/>
    <property type="match status" value="1"/>
</dbReference>
<reference evidence="9" key="1">
    <citation type="journal article" date="2020" name="Stud. Mycol.">
        <title>101 Dothideomycetes genomes: a test case for predicting lifestyles and emergence of pathogens.</title>
        <authorList>
            <person name="Haridas S."/>
            <person name="Albert R."/>
            <person name="Binder M."/>
            <person name="Bloem J."/>
            <person name="Labutti K."/>
            <person name="Salamov A."/>
            <person name="Andreopoulos B."/>
            <person name="Baker S."/>
            <person name="Barry K."/>
            <person name="Bills G."/>
            <person name="Bluhm B."/>
            <person name="Cannon C."/>
            <person name="Castanera R."/>
            <person name="Culley D."/>
            <person name="Daum C."/>
            <person name="Ezra D."/>
            <person name="Gonzalez J."/>
            <person name="Henrissat B."/>
            <person name="Kuo A."/>
            <person name="Liang C."/>
            <person name="Lipzen A."/>
            <person name="Lutzoni F."/>
            <person name="Magnuson J."/>
            <person name="Mondo S."/>
            <person name="Nolan M."/>
            <person name="Ohm R."/>
            <person name="Pangilinan J."/>
            <person name="Park H.-J."/>
            <person name="Ramirez L."/>
            <person name="Alfaro M."/>
            <person name="Sun H."/>
            <person name="Tritt A."/>
            <person name="Yoshinaga Y."/>
            <person name="Zwiers L.-H."/>
            <person name="Turgeon B."/>
            <person name="Goodwin S."/>
            <person name="Spatafora J."/>
            <person name="Crous P."/>
            <person name="Grigoriev I."/>
        </authorList>
    </citation>
    <scope>NUCLEOTIDE SEQUENCE</scope>
    <source>
        <strain evidence="9">CBS 116435</strain>
    </source>
</reference>
<dbReference type="PANTHER" id="PTHR12521:SF0">
    <property type="entry name" value="ADP-RIBOSE GLYCOHYDROLASE OARD1"/>
    <property type="match status" value="1"/>
</dbReference>
<dbReference type="GO" id="GO:0004721">
    <property type="term" value="F:phosphoprotein phosphatase activity"/>
    <property type="evidence" value="ECO:0007669"/>
    <property type="project" value="UniProtKB-KW"/>
</dbReference>
<protein>
    <recommendedName>
        <fullName evidence="4">ADP-ribose 1''-phosphate phosphatase</fullName>
        <ecNumber evidence="3">3.1.3.84</ecNumber>
    </recommendedName>
</protein>
<feature type="compositionally biased region" description="Basic and acidic residues" evidence="7">
    <location>
        <begin position="45"/>
        <end position="57"/>
    </location>
</feature>
<feature type="region of interest" description="Disordered" evidence="7">
    <location>
        <begin position="1"/>
        <end position="66"/>
    </location>
</feature>
<dbReference type="PANTHER" id="PTHR12521">
    <property type="entry name" value="PROTEIN C6ORF130"/>
    <property type="match status" value="1"/>
</dbReference>
<dbReference type="SUPFAM" id="SSF52949">
    <property type="entry name" value="Macro domain-like"/>
    <property type="match status" value="1"/>
</dbReference>
<evidence type="ECO:0000256" key="1">
    <source>
        <dbReference type="ARBA" id="ARBA00002432"/>
    </source>
</evidence>
<keyword evidence="5" id="KW-0904">Protein phosphatase</keyword>
<feature type="region of interest" description="Disordered" evidence="7">
    <location>
        <begin position="129"/>
        <end position="154"/>
    </location>
</feature>
<sequence>MPPKRKPTQFQDQDQNTLKQPLRKRTRSQTKADPSSSNQPTSIRTPKEDTSSREEKTSPSTSAATTITLTLVRGDLFHDPHPPPRGALLLHACNCTGTWGAGIAKAFRIQYPAAYRAYRSHCLDNAPEPGSALLIPPPSPASSSGGSTGGGGGGEADRGHYIGCLFTSRGKGKTKDSAAAILEATGRAMGELVGRVGEVGEGVTEVRMPRINAGLFEVPWEETRRVVEAVEVPAGDSGGGGEGGGTAVMGRILVVARE</sequence>
<comment type="similarity">
    <text evidence="2">Belongs to the POA1 family.</text>
</comment>
<dbReference type="OrthoDB" id="2155246at2759"/>
<comment type="catalytic activity">
    <reaction evidence="6">
        <text>ADP-alpha-D-ribose 1''-phosphate + H2O = ADP-D-ribose + phosphate</text>
        <dbReference type="Rhea" id="RHEA:25029"/>
        <dbReference type="ChEBI" id="CHEBI:15377"/>
        <dbReference type="ChEBI" id="CHEBI:43474"/>
        <dbReference type="ChEBI" id="CHEBI:57967"/>
        <dbReference type="ChEBI" id="CHEBI:58753"/>
        <dbReference type="EC" id="3.1.3.84"/>
    </reaction>
</comment>
<dbReference type="InterPro" id="IPR050892">
    <property type="entry name" value="ADP-ribose_metab_enzymes"/>
</dbReference>
<evidence type="ECO:0000259" key="8">
    <source>
        <dbReference type="PROSITE" id="PS51154"/>
    </source>
</evidence>
<evidence type="ECO:0000256" key="7">
    <source>
        <dbReference type="SAM" id="MobiDB-lite"/>
    </source>
</evidence>
<dbReference type="CDD" id="cd02901">
    <property type="entry name" value="Macro_Poa1p-like"/>
    <property type="match status" value="1"/>
</dbReference>
<keyword evidence="10" id="KW-1185">Reference proteome</keyword>
<dbReference type="SMART" id="SM00506">
    <property type="entry name" value="A1pp"/>
    <property type="match status" value="1"/>
</dbReference>
<evidence type="ECO:0000313" key="9">
    <source>
        <dbReference type="EMBL" id="KAF2719075.1"/>
    </source>
</evidence>
<feature type="compositionally biased region" description="Polar residues" evidence="7">
    <location>
        <begin position="29"/>
        <end position="44"/>
    </location>
</feature>
<feature type="compositionally biased region" description="Polar residues" evidence="7">
    <location>
        <begin position="8"/>
        <end position="19"/>
    </location>
</feature>
<dbReference type="EC" id="3.1.3.84" evidence="3"/>
<gene>
    <name evidence="9" type="ORF">K431DRAFT_287100</name>
</gene>
<name>A0A9P4Q3W2_9PEZI</name>
<evidence type="ECO:0000256" key="5">
    <source>
        <dbReference type="ARBA" id="ARBA00022912"/>
    </source>
</evidence>
<dbReference type="AlphaFoldDB" id="A0A9P4Q3W2"/>
<dbReference type="EMBL" id="MU003816">
    <property type="protein sequence ID" value="KAF2719075.1"/>
    <property type="molecule type" value="Genomic_DNA"/>
</dbReference>
<comment type="function">
    <text evidence="1">Highly specific phosphatase involved in the metabolism of ADP-ribose 1''-phosphate (Appr1p) which is produced as a consequence of tRNA splicing.</text>
</comment>
<dbReference type="InterPro" id="IPR002589">
    <property type="entry name" value="Macro_dom"/>
</dbReference>
<evidence type="ECO:0000256" key="6">
    <source>
        <dbReference type="ARBA" id="ARBA00034427"/>
    </source>
</evidence>
<evidence type="ECO:0000313" key="10">
    <source>
        <dbReference type="Proteomes" id="UP000799441"/>
    </source>
</evidence>
<evidence type="ECO:0000256" key="3">
    <source>
        <dbReference type="ARBA" id="ARBA00012983"/>
    </source>
</evidence>
<dbReference type="InterPro" id="IPR043472">
    <property type="entry name" value="Macro_dom-like"/>
</dbReference>
<organism evidence="9 10">
    <name type="scientific">Polychaeton citri CBS 116435</name>
    <dbReference type="NCBI Taxonomy" id="1314669"/>
    <lineage>
        <taxon>Eukaryota</taxon>
        <taxon>Fungi</taxon>
        <taxon>Dikarya</taxon>
        <taxon>Ascomycota</taxon>
        <taxon>Pezizomycotina</taxon>
        <taxon>Dothideomycetes</taxon>
        <taxon>Dothideomycetidae</taxon>
        <taxon>Capnodiales</taxon>
        <taxon>Capnodiaceae</taxon>
        <taxon>Polychaeton</taxon>
    </lineage>
</organism>
<accession>A0A9P4Q3W2</accession>
<proteinExistence type="inferred from homology"/>
<comment type="caution">
    <text evidence="9">The sequence shown here is derived from an EMBL/GenBank/DDBJ whole genome shotgun (WGS) entry which is preliminary data.</text>
</comment>
<feature type="domain" description="Macro" evidence="8">
    <location>
        <begin position="56"/>
        <end position="258"/>
    </location>
</feature>